<comment type="caution">
    <text evidence="1">The sequence shown here is derived from an EMBL/GenBank/DDBJ whole genome shotgun (WGS) entry which is preliminary data.</text>
</comment>
<reference evidence="1" key="1">
    <citation type="submission" date="2022-04" db="EMBL/GenBank/DDBJ databases">
        <title>Genome of the entomopathogenic fungus Entomophthora muscae.</title>
        <authorList>
            <person name="Elya C."/>
            <person name="Lovett B.R."/>
            <person name="Lee E."/>
            <person name="Macias A.M."/>
            <person name="Hajek A.E."/>
            <person name="De Bivort B.L."/>
            <person name="Kasson M.T."/>
            <person name="De Fine Licht H.H."/>
            <person name="Stajich J.E."/>
        </authorList>
    </citation>
    <scope>NUCLEOTIDE SEQUENCE</scope>
    <source>
        <strain evidence="1">Berkeley</strain>
    </source>
</reference>
<sequence>MALRIPKHSSAGLFKDGSKFAQGVDEAVLKNITACRDLNKITLSSFGPNGRNKIVINHIDKLFVTNDAATMVRELEVVHPAAKLLAMASAHQESELGDATNFVTMLAAELLEKAEELLKMGLHPSEISQGYELASKKALEILEELSTSKVNDIRTSPLVAEAIRTAVGSKQYGYEDFLAKLAWEACSLIMPQNASTFNVDSVRVVKVMGGSLLDSTVVKGMVFGREAEGNVHKAEAAKIAIFSCPLDIAQTETKGTVLIHNAQEMLDFTKGEETQVEAVFKELAEAGVKVLVTGAIVGELALHYINRYEMMVVKCPSKFDLRRLCRVVGATALARLGVPMAEEMGFCDFVESIEIGSDRVVIFRQEKEKSKTATILLRGATQNFLDDVERALDDGVNTVKALTKDGRLLAGAGACEMQLAKRIFSYGEKTPGLNQHAIKKFSEALEIVPRTLGETSGMSSFEILSKIRAAHYSSDSNCFVGVDVDSEQAATIDAVEKGILDVFSVKYNAIELATHAALTVLLVDQIIMSKPAGGPKVPKNNPNWDDE</sequence>
<proteinExistence type="predicted"/>
<organism evidence="1 2">
    <name type="scientific">Entomophthora muscae</name>
    <dbReference type="NCBI Taxonomy" id="34485"/>
    <lineage>
        <taxon>Eukaryota</taxon>
        <taxon>Fungi</taxon>
        <taxon>Fungi incertae sedis</taxon>
        <taxon>Zoopagomycota</taxon>
        <taxon>Entomophthoromycotina</taxon>
        <taxon>Entomophthoromycetes</taxon>
        <taxon>Entomophthorales</taxon>
        <taxon>Entomophthoraceae</taxon>
        <taxon>Entomophthora</taxon>
    </lineage>
</organism>
<evidence type="ECO:0000313" key="2">
    <source>
        <dbReference type="Proteomes" id="UP001165960"/>
    </source>
</evidence>
<protein>
    <submittedName>
        <fullName evidence="1">T-complex protein 1 subunit theta</fullName>
    </submittedName>
</protein>
<dbReference type="Proteomes" id="UP001165960">
    <property type="component" value="Unassembled WGS sequence"/>
</dbReference>
<evidence type="ECO:0000313" key="1">
    <source>
        <dbReference type="EMBL" id="KAJ9053529.1"/>
    </source>
</evidence>
<accession>A0ACC2RTX2</accession>
<gene>
    <name evidence="1" type="primary">CCT8_1</name>
    <name evidence="1" type="ORF">DSO57_1023374</name>
</gene>
<dbReference type="EMBL" id="QTSX02006511">
    <property type="protein sequence ID" value="KAJ9053529.1"/>
    <property type="molecule type" value="Genomic_DNA"/>
</dbReference>
<keyword evidence="2" id="KW-1185">Reference proteome</keyword>
<name>A0ACC2RTX2_9FUNG</name>